<dbReference type="RefSeq" id="WP_153278617.1">
    <property type="nucleotide sequence ID" value="NZ_CP034550.1"/>
</dbReference>
<sequence length="451" mass="50451">MSLSALSSTPLSAAEAPRFRSFGPHHVDEVAARYALPAHLLDSVRVIAQVLPFRVNEYVLSHLVDWGRIPDDPIFQLVFPQRGMLSDDDERELSGLLRDGRKKELREAVGRIRAGLNPHPSGQMQLNVPSLEGTQLPGMQHKYRETVLYFPQQGQTCHAYCTYCFRWAQFVGDADLRFAAPGPEQLVRYLRNHPAVTDVLVTGGDPMIMSTERLRSHLEPILSVDTVRTIRIGTKSVAYWPYRFTTDTDADDVLRLFEQVVASGRALAVMAHFSHPRELETAQARLALSRIRSTGAIVYCQAPLIKHVNDDPKVWAEMWRGQLAAGLVPYYMFVERDTGPREYFKVPLARAAEIFQAAYRTLPGLARTVRGPSMSATPGKVLVDGVEEDLDGRWFRLRMAQARNPELVGRPFRARFSAEASWLDELEIDPATPADILAAVTGTAPKTPVRG</sequence>
<evidence type="ECO:0000256" key="5">
    <source>
        <dbReference type="ARBA" id="ARBA00022898"/>
    </source>
</evidence>
<keyword evidence="4" id="KW-0479">Metal-binding</keyword>
<name>A0A5Q0H6U9_SACSY</name>
<proteinExistence type="predicted"/>
<keyword evidence="2" id="KW-0004">4Fe-4S</keyword>
<dbReference type="Gene3D" id="3.20.20.70">
    <property type="entry name" value="Aldolase class I"/>
    <property type="match status" value="1"/>
</dbReference>
<dbReference type="InterPro" id="IPR058240">
    <property type="entry name" value="rSAM_sf"/>
</dbReference>
<evidence type="ECO:0000256" key="2">
    <source>
        <dbReference type="ARBA" id="ARBA00022485"/>
    </source>
</evidence>
<evidence type="ECO:0000256" key="6">
    <source>
        <dbReference type="ARBA" id="ARBA00023004"/>
    </source>
</evidence>
<dbReference type="InterPro" id="IPR003739">
    <property type="entry name" value="Lys_aminomutase/Glu_NH3_mut"/>
</dbReference>
<reference evidence="9" key="1">
    <citation type="journal article" date="2021" name="Curr. Microbiol.">
        <title>Complete genome of nocamycin-producing strain Saccharothrix syringae NRRL B-16468 reveals the biosynthetic potential for secondary metabolites.</title>
        <authorList>
            <person name="Mo X."/>
            <person name="Yang S."/>
        </authorList>
    </citation>
    <scope>NUCLEOTIDE SEQUENCE [LARGE SCALE GENOMIC DNA]</scope>
    <source>
        <strain evidence="9">ATCC 51364 / DSM 43886 / JCM 6844 / KCTC 9398 / NBRC 14523 / NRRL B-16468 / INA 2240</strain>
    </source>
</reference>
<dbReference type="GO" id="GO:0003824">
    <property type="term" value="F:catalytic activity"/>
    <property type="evidence" value="ECO:0007669"/>
    <property type="project" value="InterPro"/>
</dbReference>
<dbReference type="GO" id="GO:0046872">
    <property type="term" value="F:metal ion binding"/>
    <property type="evidence" value="ECO:0007669"/>
    <property type="project" value="UniProtKB-KW"/>
</dbReference>
<dbReference type="InterPro" id="IPR007197">
    <property type="entry name" value="rSAM"/>
</dbReference>
<dbReference type="GO" id="GO:0051539">
    <property type="term" value="F:4 iron, 4 sulfur cluster binding"/>
    <property type="evidence" value="ECO:0007669"/>
    <property type="project" value="UniProtKB-KW"/>
</dbReference>
<dbReference type="Proteomes" id="UP000325787">
    <property type="component" value="Chromosome"/>
</dbReference>
<gene>
    <name evidence="8" type="ORF">EKG83_32990</name>
</gene>
<dbReference type="OrthoDB" id="9768064at2"/>
<comment type="cofactor">
    <cofactor evidence="1">
        <name>pyridoxal 5'-phosphate</name>
        <dbReference type="ChEBI" id="CHEBI:597326"/>
    </cofactor>
</comment>
<evidence type="ECO:0000256" key="4">
    <source>
        <dbReference type="ARBA" id="ARBA00022723"/>
    </source>
</evidence>
<dbReference type="SUPFAM" id="SSF102114">
    <property type="entry name" value="Radical SAM enzymes"/>
    <property type="match status" value="1"/>
</dbReference>
<dbReference type="KEGG" id="ssyi:EKG83_32990"/>
<keyword evidence="7" id="KW-0411">Iron-sulfur</keyword>
<keyword evidence="5" id="KW-0663">Pyridoxal phosphate</keyword>
<dbReference type="SFLD" id="SFLDG01070">
    <property type="entry name" value="PLP-dependent"/>
    <property type="match status" value="1"/>
</dbReference>
<dbReference type="AlphaFoldDB" id="A0A5Q0H6U9"/>
<organism evidence="8 9">
    <name type="scientific">Saccharothrix syringae</name>
    <name type="common">Nocardiopsis syringae</name>
    <dbReference type="NCBI Taxonomy" id="103733"/>
    <lineage>
        <taxon>Bacteria</taxon>
        <taxon>Bacillati</taxon>
        <taxon>Actinomycetota</taxon>
        <taxon>Actinomycetes</taxon>
        <taxon>Pseudonocardiales</taxon>
        <taxon>Pseudonocardiaceae</taxon>
        <taxon>Saccharothrix</taxon>
    </lineage>
</organism>
<keyword evidence="9" id="KW-1185">Reference proteome</keyword>
<dbReference type="PANTHER" id="PTHR30538">
    <property type="entry name" value="LYSINE 2,3-AMINOMUTASE-RELATED"/>
    <property type="match status" value="1"/>
</dbReference>
<evidence type="ECO:0000256" key="7">
    <source>
        <dbReference type="ARBA" id="ARBA00023014"/>
    </source>
</evidence>
<accession>A0A5Q0H6U9</accession>
<evidence type="ECO:0000256" key="3">
    <source>
        <dbReference type="ARBA" id="ARBA00022691"/>
    </source>
</evidence>
<evidence type="ECO:0000256" key="1">
    <source>
        <dbReference type="ARBA" id="ARBA00001933"/>
    </source>
</evidence>
<dbReference type="InterPro" id="IPR013785">
    <property type="entry name" value="Aldolase_TIM"/>
</dbReference>
<keyword evidence="3" id="KW-0949">S-adenosyl-L-methionine</keyword>
<dbReference type="EMBL" id="CP034550">
    <property type="protein sequence ID" value="QFZ21570.1"/>
    <property type="molecule type" value="Genomic_DNA"/>
</dbReference>
<protein>
    <submittedName>
        <fullName evidence="8">Lysine 2,3-aminomutase</fullName>
    </submittedName>
</protein>
<evidence type="ECO:0000313" key="9">
    <source>
        <dbReference type="Proteomes" id="UP000325787"/>
    </source>
</evidence>
<dbReference type="PANTHER" id="PTHR30538:SF0">
    <property type="entry name" value="L-LYSINE 2,3-AMINOMUTASE AQ_1632-RELATED"/>
    <property type="match status" value="1"/>
</dbReference>
<evidence type="ECO:0000313" key="8">
    <source>
        <dbReference type="EMBL" id="QFZ21570.1"/>
    </source>
</evidence>
<keyword evidence="6" id="KW-0408">Iron</keyword>
<dbReference type="SFLD" id="SFLDS00029">
    <property type="entry name" value="Radical_SAM"/>
    <property type="match status" value="1"/>
</dbReference>